<proteinExistence type="predicted"/>
<name>A0A0C2SZN2_AMAMK</name>
<accession>A0A0C2SZN2</accession>
<evidence type="ECO:0000313" key="2">
    <source>
        <dbReference type="Proteomes" id="UP000054549"/>
    </source>
</evidence>
<organism evidence="1 2">
    <name type="scientific">Amanita muscaria (strain Koide BX008)</name>
    <dbReference type="NCBI Taxonomy" id="946122"/>
    <lineage>
        <taxon>Eukaryota</taxon>
        <taxon>Fungi</taxon>
        <taxon>Dikarya</taxon>
        <taxon>Basidiomycota</taxon>
        <taxon>Agaricomycotina</taxon>
        <taxon>Agaricomycetes</taxon>
        <taxon>Agaricomycetidae</taxon>
        <taxon>Agaricales</taxon>
        <taxon>Pluteineae</taxon>
        <taxon>Amanitaceae</taxon>
        <taxon>Amanita</taxon>
    </lineage>
</organism>
<dbReference type="EMBL" id="KN818313">
    <property type="protein sequence ID" value="KIL59599.1"/>
    <property type="molecule type" value="Genomic_DNA"/>
</dbReference>
<dbReference type="Proteomes" id="UP000054549">
    <property type="component" value="Unassembled WGS sequence"/>
</dbReference>
<gene>
    <name evidence="1" type="ORF">M378DRAFT_169114</name>
</gene>
<reference evidence="1 2" key="1">
    <citation type="submission" date="2014-04" db="EMBL/GenBank/DDBJ databases">
        <title>Evolutionary Origins and Diversification of the Mycorrhizal Mutualists.</title>
        <authorList>
            <consortium name="DOE Joint Genome Institute"/>
            <consortium name="Mycorrhizal Genomics Consortium"/>
            <person name="Kohler A."/>
            <person name="Kuo A."/>
            <person name="Nagy L.G."/>
            <person name="Floudas D."/>
            <person name="Copeland A."/>
            <person name="Barry K.W."/>
            <person name="Cichocki N."/>
            <person name="Veneault-Fourrey C."/>
            <person name="LaButti K."/>
            <person name="Lindquist E.A."/>
            <person name="Lipzen A."/>
            <person name="Lundell T."/>
            <person name="Morin E."/>
            <person name="Murat C."/>
            <person name="Riley R."/>
            <person name="Ohm R."/>
            <person name="Sun H."/>
            <person name="Tunlid A."/>
            <person name="Henrissat B."/>
            <person name="Grigoriev I.V."/>
            <person name="Hibbett D.S."/>
            <person name="Martin F."/>
        </authorList>
    </citation>
    <scope>NUCLEOTIDE SEQUENCE [LARGE SCALE GENOMIC DNA]</scope>
    <source>
        <strain evidence="1 2">Koide BX008</strain>
    </source>
</reference>
<dbReference type="InParanoid" id="A0A0C2SZN2"/>
<dbReference type="HOGENOM" id="CLU_3129615_0_0_1"/>
<feature type="non-terminal residue" evidence="1">
    <location>
        <position position="50"/>
    </location>
</feature>
<dbReference type="AlphaFoldDB" id="A0A0C2SZN2"/>
<protein>
    <submittedName>
        <fullName evidence="1">Uncharacterized protein</fullName>
    </submittedName>
</protein>
<evidence type="ECO:0000313" key="1">
    <source>
        <dbReference type="EMBL" id="KIL59599.1"/>
    </source>
</evidence>
<sequence>MTLSSKKRHLAPSFSLHILSPSPPHVHVQEHRVVALRVYLPVPLKRQMKG</sequence>
<keyword evidence="2" id="KW-1185">Reference proteome</keyword>